<evidence type="ECO:0000313" key="1">
    <source>
        <dbReference type="EMBL" id="EYB92618.1"/>
    </source>
</evidence>
<protein>
    <submittedName>
        <fullName evidence="1">Uncharacterized protein</fullName>
    </submittedName>
</protein>
<dbReference type="AlphaFoldDB" id="A0A016SPL9"/>
<organism evidence="1 2">
    <name type="scientific">Ancylostoma ceylanicum</name>
    <dbReference type="NCBI Taxonomy" id="53326"/>
    <lineage>
        <taxon>Eukaryota</taxon>
        <taxon>Metazoa</taxon>
        <taxon>Ecdysozoa</taxon>
        <taxon>Nematoda</taxon>
        <taxon>Chromadorea</taxon>
        <taxon>Rhabditida</taxon>
        <taxon>Rhabditina</taxon>
        <taxon>Rhabditomorpha</taxon>
        <taxon>Strongyloidea</taxon>
        <taxon>Ancylostomatidae</taxon>
        <taxon>Ancylostomatinae</taxon>
        <taxon>Ancylostoma</taxon>
    </lineage>
</organism>
<dbReference type="Gene3D" id="1.25.50.20">
    <property type="match status" value="1"/>
</dbReference>
<keyword evidence="2" id="KW-1185">Reference proteome</keyword>
<proteinExistence type="predicted"/>
<reference evidence="2" key="1">
    <citation type="journal article" date="2015" name="Nat. Genet.">
        <title>The genome and transcriptome of the zoonotic hookworm Ancylostoma ceylanicum identify infection-specific gene families.</title>
        <authorList>
            <person name="Schwarz E.M."/>
            <person name="Hu Y."/>
            <person name="Antoshechkin I."/>
            <person name="Miller M.M."/>
            <person name="Sternberg P.W."/>
            <person name="Aroian R.V."/>
        </authorList>
    </citation>
    <scope>NUCLEOTIDE SEQUENCE</scope>
    <source>
        <strain evidence="2">HY135</strain>
    </source>
</reference>
<dbReference type="OrthoDB" id="10311609at2759"/>
<dbReference type="Proteomes" id="UP000024635">
    <property type="component" value="Unassembled WGS sequence"/>
</dbReference>
<dbReference type="STRING" id="53326.A0A016SPL9"/>
<dbReference type="EMBL" id="JARK01001527">
    <property type="protein sequence ID" value="EYB92618.1"/>
    <property type="molecule type" value="Genomic_DNA"/>
</dbReference>
<comment type="caution">
    <text evidence="1">The sequence shown here is derived from an EMBL/GenBank/DDBJ whole genome shotgun (WGS) entry which is preliminary data.</text>
</comment>
<evidence type="ECO:0000313" key="2">
    <source>
        <dbReference type="Proteomes" id="UP000024635"/>
    </source>
</evidence>
<name>A0A016SPL9_9BILA</name>
<gene>
    <name evidence="1" type="primary">Acey_s0191.g1278</name>
    <name evidence="1" type="ORF">Y032_0191g1278</name>
</gene>
<sequence length="95" mass="11177">MFGIPSINIGITVNLMKVLWGDVNFDNYVDAMTRDWSTDDQLEKLMHFKYNPLFKTLNEEQKKSWDKAIQKVVVNRKWLAENAASIVDWIDAHYI</sequence>
<accession>A0A016SPL9</accession>